<evidence type="ECO:0000313" key="4">
    <source>
        <dbReference type="Proteomes" id="UP001185069"/>
    </source>
</evidence>
<dbReference type="Gene3D" id="3.90.1530.30">
    <property type="match status" value="1"/>
</dbReference>
<evidence type="ECO:0000256" key="1">
    <source>
        <dbReference type="SAM" id="MobiDB-lite"/>
    </source>
</evidence>
<proteinExistence type="predicted"/>
<dbReference type="PANTHER" id="PTHR33375:SF1">
    <property type="entry name" value="CHROMOSOME-PARTITIONING PROTEIN PARB-RELATED"/>
    <property type="match status" value="1"/>
</dbReference>
<feature type="domain" description="ParB-like N-terminal" evidence="2">
    <location>
        <begin position="10"/>
        <end position="94"/>
    </location>
</feature>
<feature type="region of interest" description="Disordered" evidence="1">
    <location>
        <begin position="126"/>
        <end position="157"/>
    </location>
</feature>
<organism evidence="3 4">
    <name type="scientific">Arthrobacter russicus</name>
    <dbReference type="NCBI Taxonomy" id="172040"/>
    <lineage>
        <taxon>Bacteria</taxon>
        <taxon>Bacillati</taxon>
        <taxon>Actinomycetota</taxon>
        <taxon>Actinomycetes</taxon>
        <taxon>Micrococcales</taxon>
        <taxon>Micrococcaceae</taxon>
        <taxon>Arthrobacter</taxon>
    </lineage>
</organism>
<sequence>MANPLGHIELDRAVSSIWFGDRHRHDLGDIEALAASIEQDGLLQAITIAPDGMLLCGRRRIAAIRLLGWRSVNVWVRSGISSRLGQLMAERDDNLLHKPLTPTEGAALYQELKAVMAEDAARRQQATRFGSGTEIGEISGGAESAPPSDRKSRAQAAQLVTGTNSYTRLEQVSEIQELAAASETPTALREFATAELSEIDADGTVFGHYQRVKAAQAGHDAELHYLADQALARVSAEKKHKPVPRALRTGAEPVRQYTVRAFLLTWDEMSGWAEHYDPIIVGPALSAEQWTQFEATVAATVAFADTAREARTSAQA</sequence>
<protein>
    <submittedName>
        <fullName evidence="3">ParB family chromosome partitioning protein</fullName>
    </submittedName>
</protein>
<name>A0ABU1JGG9_9MICC</name>
<reference evidence="3 4" key="1">
    <citation type="submission" date="2023-07" db="EMBL/GenBank/DDBJ databases">
        <title>Sequencing the genomes of 1000 actinobacteria strains.</title>
        <authorList>
            <person name="Klenk H.-P."/>
        </authorList>
    </citation>
    <scope>NUCLEOTIDE SEQUENCE [LARGE SCALE GENOMIC DNA]</scope>
    <source>
        <strain evidence="3 4">DSM 14555</strain>
    </source>
</reference>
<dbReference type="InterPro" id="IPR050336">
    <property type="entry name" value="Chromosome_partition/occlusion"/>
</dbReference>
<dbReference type="InterPro" id="IPR003115">
    <property type="entry name" value="ParB_N"/>
</dbReference>
<feature type="compositionally biased region" description="Low complexity" evidence="1">
    <location>
        <begin position="130"/>
        <end position="145"/>
    </location>
</feature>
<dbReference type="SMART" id="SM00470">
    <property type="entry name" value="ParB"/>
    <property type="match status" value="1"/>
</dbReference>
<dbReference type="RefSeq" id="WP_309800423.1">
    <property type="nucleotide sequence ID" value="NZ_BAAAHY010000006.1"/>
</dbReference>
<keyword evidence="4" id="KW-1185">Reference proteome</keyword>
<dbReference type="EMBL" id="JAVDQF010000001">
    <property type="protein sequence ID" value="MDR6270961.1"/>
    <property type="molecule type" value="Genomic_DNA"/>
</dbReference>
<evidence type="ECO:0000259" key="2">
    <source>
        <dbReference type="SMART" id="SM00470"/>
    </source>
</evidence>
<dbReference type="InterPro" id="IPR036086">
    <property type="entry name" value="ParB/Sulfiredoxin_sf"/>
</dbReference>
<evidence type="ECO:0000313" key="3">
    <source>
        <dbReference type="EMBL" id="MDR6270961.1"/>
    </source>
</evidence>
<accession>A0ABU1JGG9</accession>
<dbReference type="PANTHER" id="PTHR33375">
    <property type="entry name" value="CHROMOSOME-PARTITIONING PROTEIN PARB-RELATED"/>
    <property type="match status" value="1"/>
</dbReference>
<dbReference type="SUPFAM" id="SSF110849">
    <property type="entry name" value="ParB/Sulfiredoxin"/>
    <property type="match status" value="1"/>
</dbReference>
<comment type="caution">
    <text evidence="3">The sequence shown here is derived from an EMBL/GenBank/DDBJ whole genome shotgun (WGS) entry which is preliminary data.</text>
</comment>
<gene>
    <name evidence="3" type="ORF">JOE69_003199</name>
</gene>
<dbReference type="Proteomes" id="UP001185069">
    <property type="component" value="Unassembled WGS sequence"/>
</dbReference>
<dbReference type="Pfam" id="PF02195">
    <property type="entry name" value="ParB_N"/>
    <property type="match status" value="1"/>
</dbReference>